<feature type="region of interest" description="Disordered" evidence="1">
    <location>
        <begin position="51"/>
        <end position="111"/>
    </location>
</feature>
<keyword evidence="2" id="KW-0472">Membrane</keyword>
<proteinExistence type="predicted"/>
<evidence type="ECO:0000256" key="3">
    <source>
        <dbReference type="SAM" id="SignalP"/>
    </source>
</evidence>
<gene>
    <name evidence="4" type="ORF">PPACK8108_LOCUS18852</name>
</gene>
<evidence type="ECO:0000313" key="5">
    <source>
        <dbReference type="Proteomes" id="UP001153365"/>
    </source>
</evidence>
<keyword evidence="3" id="KW-0732">Signal</keyword>
<comment type="caution">
    <text evidence="4">The sequence shown here is derived from an EMBL/GenBank/DDBJ whole genome shotgun (WGS) entry which is preliminary data.</text>
</comment>
<feature type="compositionally biased region" description="Polar residues" evidence="1">
    <location>
        <begin position="51"/>
        <end position="66"/>
    </location>
</feature>
<accession>A0AAV0BDY6</accession>
<evidence type="ECO:0000256" key="1">
    <source>
        <dbReference type="SAM" id="MobiDB-lite"/>
    </source>
</evidence>
<dbReference type="Proteomes" id="UP001153365">
    <property type="component" value="Unassembled WGS sequence"/>
</dbReference>
<feature type="transmembrane region" description="Helical" evidence="2">
    <location>
        <begin position="161"/>
        <end position="179"/>
    </location>
</feature>
<feature type="chain" id="PRO_5043919850" evidence="3">
    <location>
        <begin position="26"/>
        <end position="180"/>
    </location>
</feature>
<evidence type="ECO:0000313" key="4">
    <source>
        <dbReference type="EMBL" id="CAH7684587.1"/>
    </source>
</evidence>
<feature type="signal peptide" evidence="3">
    <location>
        <begin position="1"/>
        <end position="25"/>
    </location>
</feature>
<feature type="compositionally biased region" description="Basic and acidic residues" evidence="1">
    <location>
        <begin position="99"/>
        <end position="109"/>
    </location>
</feature>
<keyword evidence="2" id="KW-1133">Transmembrane helix</keyword>
<dbReference type="EMBL" id="CALTRL010005517">
    <property type="protein sequence ID" value="CAH7684587.1"/>
    <property type="molecule type" value="Genomic_DNA"/>
</dbReference>
<reference evidence="4" key="1">
    <citation type="submission" date="2022-06" db="EMBL/GenBank/DDBJ databases">
        <authorList>
            <consortium name="SYNGENTA / RWTH Aachen University"/>
        </authorList>
    </citation>
    <scope>NUCLEOTIDE SEQUENCE</scope>
</reference>
<sequence>MRLPYPSCGAWGLAIMCNILCPAISLPPKMDPIQESLSAKSRALDSHTTYELGSAKLRSTQNTRTSLPRHPSGKTLREASTGQAIRIPRETSTAADSSEGEKSSLEHSARRSPAKWTKELLLRLKTWTKKAIQGFGMNFAQFWSRLGSEVSARPGYTCIRVASFLAWASIFVFWIPFFCT</sequence>
<evidence type="ECO:0000256" key="2">
    <source>
        <dbReference type="SAM" id="Phobius"/>
    </source>
</evidence>
<keyword evidence="5" id="KW-1185">Reference proteome</keyword>
<protein>
    <submittedName>
        <fullName evidence="4">Uncharacterized protein</fullName>
    </submittedName>
</protein>
<keyword evidence="2" id="KW-0812">Transmembrane</keyword>
<dbReference type="AlphaFoldDB" id="A0AAV0BDY6"/>
<name>A0AAV0BDY6_PHAPC</name>
<organism evidence="4 5">
    <name type="scientific">Phakopsora pachyrhizi</name>
    <name type="common">Asian soybean rust disease fungus</name>
    <dbReference type="NCBI Taxonomy" id="170000"/>
    <lineage>
        <taxon>Eukaryota</taxon>
        <taxon>Fungi</taxon>
        <taxon>Dikarya</taxon>
        <taxon>Basidiomycota</taxon>
        <taxon>Pucciniomycotina</taxon>
        <taxon>Pucciniomycetes</taxon>
        <taxon>Pucciniales</taxon>
        <taxon>Phakopsoraceae</taxon>
        <taxon>Phakopsora</taxon>
    </lineage>
</organism>